<name>A0AAC8Q4T2_9BACT</name>
<organism evidence="2 3">
    <name type="scientific">Archangium gephyra</name>
    <dbReference type="NCBI Taxonomy" id="48"/>
    <lineage>
        <taxon>Bacteria</taxon>
        <taxon>Pseudomonadati</taxon>
        <taxon>Myxococcota</taxon>
        <taxon>Myxococcia</taxon>
        <taxon>Myxococcales</taxon>
        <taxon>Cystobacterineae</taxon>
        <taxon>Archangiaceae</taxon>
        <taxon>Archangium</taxon>
    </lineage>
</organism>
<sequence length="79" mass="8591">MGVHVSPAQGQLELPRPTRKPPPHHQRSETRPGPALQPEALLAERTRRQLSCVLPTSHGRVADRPILANCPAQGPPRTA</sequence>
<dbReference type="Proteomes" id="UP000035579">
    <property type="component" value="Chromosome"/>
</dbReference>
<dbReference type="AlphaFoldDB" id="A0AAC8Q4T2"/>
<feature type="region of interest" description="Disordered" evidence="1">
    <location>
        <begin position="1"/>
        <end position="37"/>
    </location>
</feature>
<reference evidence="2 3" key="1">
    <citation type="submission" date="2015-05" db="EMBL/GenBank/DDBJ databases">
        <title>Genome assembly of Archangium gephyra DSM 2261.</title>
        <authorList>
            <person name="Sharma G."/>
            <person name="Subramanian S."/>
        </authorList>
    </citation>
    <scope>NUCLEOTIDE SEQUENCE [LARGE SCALE GENOMIC DNA]</scope>
    <source>
        <strain evidence="2 3">DSM 2261</strain>
    </source>
</reference>
<evidence type="ECO:0000313" key="3">
    <source>
        <dbReference type="Proteomes" id="UP000035579"/>
    </source>
</evidence>
<protein>
    <submittedName>
        <fullName evidence="2">Uncharacterized protein</fullName>
    </submittedName>
</protein>
<dbReference type="EMBL" id="CP011509">
    <property type="protein sequence ID" value="AKJ00971.1"/>
    <property type="molecule type" value="Genomic_DNA"/>
</dbReference>
<gene>
    <name evidence="2" type="ORF">AA314_02597</name>
</gene>
<accession>A0AAC8Q4T2</accession>
<evidence type="ECO:0000313" key="2">
    <source>
        <dbReference type="EMBL" id="AKJ00971.1"/>
    </source>
</evidence>
<proteinExistence type="predicted"/>
<dbReference type="KEGG" id="age:AA314_02597"/>
<evidence type="ECO:0000256" key="1">
    <source>
        <dbReference type="SAM" id="MobiDB-lite"/>
    </source>
</evidence>